<feature type="region of interest" description="Disordered" evidence="3">
    <location>
        <begin position="228"/>
        <end position="278"/>
    </location>
</feature>
<dbReference type="PROSITE" id="PS50958">
    <property type="entry name" value="SMB_2"/>
    <property type="match status" value="1"/>
</dbReference>
<accession>A0A654II77</accession>
<dbReference type="InterPro" id="IPR001212">
    <property type="entry name" value="Somatomedin_B_dom"/>
</dbReference>
<evidence type="ECO:0000256" key="2">
    <source>
        <dbReference type="SAM" id="Coils"/>
    </source>
</evidence>
<feature type="compositionally biased region" description="Polar residues" evidence="3">
    <location>
        <begin position="636"/>
        <end position="668"/>
    </location>
</feature>
<name>A0A654II77_9MOLU</name>
<evidence type="ECO:0000313" key="5">
    <source>
        <dbReference type="EMBL" id="VZR97658.1"/>
    </source>
</evidence>
<organism evidence="5">
    <name type="scientific">Mycoplasma feriruminatoris</name>
    <dbReference type="NCBI Taxonomy" id="1179777"/>
    <lineage>
        <taxon>Bacteria</taxon>
        <taxon>Bacillati</taxon>
        <taxon>Mycoplasmatota</taxon>
        <taxon>Mollicutes</taxon>
        <taxon>Mycoplasmataceae</taxon>
        <taxon>Mycoplasma</taxon>
    </lineage>
</organism>
<feature type="coiled-coil region" evidence="2">
    <location>
        <begin position="347"/>
        <end position="374"/>
    </location>
</feature>
<feature type="region of interest" description="Disordered" evidence="3">
    <location>
        <begin position="627"/>
        <end position="668"/>
    </location>
</feature>
<evidence type="ECO:0000256" key="3">
    <source>
        <dbReference type="SAM" id="MobiDB-lite"/>
    </source>
</evidence>
<feature type="compositionally biased region" description="Acidic residues" evidence="3">
    <location>
        <begin position="257"/>
        <end position="278"/>
    </location>
</feature>
<feature type="compositionally biased region" description="Basic and acidic residues" evidence="3">
    <location>
        <begin position="231"/>
        <end position="256"/>
    </location>
</feature>
<dbReference type="AlphaFoldDB" id="A0A654II77"/>
<proteinExistence type="predicted"/>
<feature type="domain" description="SMB" evidence="4">
    <location>
        <begin position="412"/>
        <end position="459"/>
    </location>
</feature>
<evidence type="ECO:0000259" key="4">
    <source>
        <dbReference type="PROSITE" id="PS50958"/>
    </source>
</evidence>
<sequence>MAKKEVKQYLNDVLINKIDYYVSIKKFDFDTIKEMLAIDLLDYEPYMIQTIDKYIKYIIWLDQKNKNKSEAFLKFLEKYQTEEDQIDIENKESSLKNTGNLDDYHQRKKHQNWLDEYFKKQKAKYHVYEESPLDNQTKVNNFEQYLEEQNDEDQVDQILDKDLNLVNLIASDDTFYQTSTINLDDLKTTTNDSFKDDVNEEALLANQQIEELEIDLDPEEFGTATINVDRWQNEENGSKSEQEQKVEEDKEDKVVEEVEQPEETNLENQDEQLVEPSLDEQDLTKDTWFEEKDLTDELIEKVDLTKDSWTEIDGQEKIDSLDQKLISEPVVELPEKMNTDEVEELSKEHWVEEKAELEETNNQEQSKCENTCNKEECKQDCEVKEDGCEQQECCKESDCCKEEGVCDKSTCNEQDCKDDKCCEVKQECCKEESCCEDNKCCEEQDCCEDKQDCCSTQITCQETQDSECKQSCEQNSFENKQECCKESDCCKEEGVCDKSACKEQDCKDDKCCEVESDWQENCGRKDGCECSVTNCPCDQSCDIKQQEISEQQTEQTNQQQTNIVENQSNQLWINKPETNLEQTNNQVVNNKIWTISPDSNLVEYTNDKDFLDSRLNQVNETKVSEELSTEIDAKETQPTLVSTDDSTQQELVEESTNNTTEQPTLTPNQIRETPKFIELSKPVKLYQQVKWNDKTYYVVGIKLKKDVFGHEVPVLRLECSSKPYEIIEVKFVKKY</sequence>
<dbReference type="EMBL" id="LR739235">
    <property type="protein sequence ID" value="VZR97658.1"/>
    <property type="molecule type" value="Genomic_DNA"/>
</dbReference>
<gene>
    <name evidence="5" type="ORF">MF5295_00422</name>
</gene>
<evidence type="ECO:0000256" key="1">
    <source>
        <dbReference type="ARBA" id="ARBA00023157"/>
    </source>
</evidence>
<reference evidence="5" key="1">
    <citation type="submission" date="2019-11" db="EMBL/GenBank/DDBJ databases">
        <authorList>
            <person name="Falquet L."/>
            <person name="Falquet L."/>
        </authorList>
    </citation>
    <scope>NUCLEOTIDE SEQUENCE</scope>
    <source>
        <strain evidence="5">8756-13</strain>
    </source>
</reference>
<keyword evidence="2" id="KW-0175">Coiled coil</keyword>
<protein>
    <recommendedName>
        <fullName evidence="4">SMB domain-containing protein</fullName>
    </recommendedName>
</protein>
<keyword evidence="1" id="KW-1015">Disulfide bond</keyword>